<comment type="caution">
    <text evidence="2">The sequence shown here is derived from an EMBL/GenBank/DDBJ whole genome shotgun (WGS) entry which is preliminary data.</text>
</comment>
<reference evidence="2" key="1">
    <citation type="submission" date="2020-12" db="EMBL/GenBank/DDBJ databases">
        <authorList>
            <consortium name="Molecular Ecology Group"/>
        </authorList>
    </citation>
    <scope>NUCLEOTIDE SEQUENCE</scope>
    <source>
        <strain evidence="2">TBG_1078</strain>
    </source>
</reference>
<evidence type="ECO:0000313" key="2">
    <source>
        <dbReference type="EMBL" id="CAD7692866.1"/>
    </source>
</evidence>
<accession>A0A811ZWR3</accession>
<name>A0A811ZWR3_NYCPR</name>
<keyword evidence="3" id="KW-1185">Reference proteome</keyword>
<feature type="compositionally biased region" description="Acidic residues" evidence="1">
    <location>
        <begin position="37"/>
        <end position="60"/>
    </location>
</feature>
<proteinExistence type="predicted"/>
<dbReference type="EMBL" id="CAJHUB010000775">
    <property type="protein sequence ID" value="CAD7692866.1"/>
    <property type="molecule type" value="Genomic_DNA"/>
</dbReference>
<protein>
    <submittedName>
        <fullName evidence="2">(raccoon dog) hypothetical protein</fullName>
    </submittedName>
</protein>
<organism evidence="2 3">
    <name type="scientific">Nyctereutes procyonoides</name>
    <name type="common">Raccoon dog</name>
    <name type="synonym">Canis procyonoides</name>
    <dbReference type="NCBI Taxonomy" id="34880"/>
    <lineage>
        <taxon>Eukaryota</taxon>
        <taxon>Metazoa</taxon>
        <taxon>Chordata</taxon>
        <taxon>Craniata</taxon>
        <taxon>Vertebrata</taxon>
        <taxon>Euteleostomi</taxon>
        <taxon>Mammalia</taxon>
        <taxon>Eutheria</taxon>
        <taxon>Laurasiatheria</taxon>
        <taxon>Carnivora</taxon>
        <taxon>Caniformia</taxon>
        <taxon>Canidae</taxon>
        <taxon>Nyctereutes</taxon>
    </lineage>
</organism>
<dbReference type="AlphaFoldDB" id="A0A811ZWR3"/>
<evidence type="ECO:0000313" key="3">
    <source>
        <dbReference type="Proteomes" id="UP000645828"/>
    </source>
</evidence>
<evidence type="ECO:0000256" key="1">
    <source>
        <dbReference type="SAM" id="MobiDB-lite"/>
    </source>
</evidence>
<gene>
    <name evidence="2" type="ORF">NYPRO_LOCUS25660</name>
</gene>
<sequence length="93" mass="10344">MPAQAPEACRDYTGLPYKGNCCSSGIRFHWASHMVDNDDADDNDDDENDESDDDSGDDRDNDSNGNDCWTHFPIFSLKKSRSFCSENSGSDLP</sequence>
<feature type="region of interest" description="Disordered" evidence="1">
    <location>
        <begin position="35"/>
        <end position="67"/>
    </location>
</feature>
<dbReference type="Proteomes" id="UP000645828">
    <property type="component" value="Unassembled WGS sequence"/>
</dbReference>